<keyword evidence="2" id="KW-1185">Reference proteome</keyword>
<protein>
    <submittedName>
        <fullName evidence="1">Spore coat protein</fullName>
    </submittedName>
</protein>
<reference evidence="1 2" key="1">
    <citation type="submission" date="2021-08" db="EMBL/GenBank/DDBJ databases">
        <title>Complete genome sequence of the strain Aneurinibacillus thermoaerophilus CCM 8960.</title>
        <authorList>
            <person name="Musilova J."/>
            <person name="Kourilova X."/>
            <person name="Pernicova I."/>
            <person name="Bezdicek M."/>
            <person name="Lengerova M."/>
            <person name="Obruca S."/>
            <person name="Sedlar K."/>
        </authorList>
    </citation>
    <scope>NUCLEOTIDE SEQUENCE [LARGE SCALE GENOMIC DNA]</scope>
    <source>
        <strain evidence="1 2">CCM 8960</strain>
    </source>
</reference>
<gene>
    <name evidence="1" type="ORF">K3F53_05060</name>
</gene>
<dbReference type="Pfam" id="PF07875">
    <property type="entry name" value="Coat_F"/>
    <property type="match status" value="1"/>
</dbReference>
<dbReference type="RefSeq" id="WP_082706069.1">
    <property type="nucleotide sequence ID" value="NZ_CP080764.1"/>
</dbReference>
<dbReference type="GeneID" id="97140730"/>
<sequence>MMPVSDKQIASELLAYEKMMVTAYAQTMTETNCPELRQGIQQLLNHSLQNIVEIGQIMAASGWVAPRYALPDEIAEAAIRARQTNQNLQQAVSAWQAAEASAGQQQGARKQQNGT</sequence>
<keyword evidence="1" id="KW-0946">Virion</keyword>
<evidence type="ECO:0000313" key="2">
    <source>
        <dbReference type="Proteomes" id="UP000826616"/>
    </source>
</evidence>
<dbReference type="Proteomes" id="UP000826616">
    <property type="component" value="Chromosome"/>
</dbReference>
<evidence type="ECO:0000313" key="1">
    <source>
        <dbReference type="EMBL" id="QYY43595.1"/>
    </source>
</evidence>
<name>A0ABX8YDX5_ANETH</name>
<proteinExistence type="predicted"/>
<keyword evidence="1" id="KW-0167">Capsid protein</keyword>
<dbReference type="InterPro" id="IPR012851">
    <property type="entry name" value="Spore_coat_CotF-like"/>
</dbReference>
<organism evidence="1 2">
    <name type="scientific">Aneurinibacillus thermoaerophilus</name>
    <dbReference type="NCBI Taxonomy" id="143495"/>
    <lineage>
        <taxon>Bacteria</taxon>
        <taxon>Bacillati</taxon>
        <taxon>Bacillota</taxon>
        <taxon>Bacilli</taxon>
        <taxon>Bacillales</taxon>
        <taxon>Paenibacillaceae</taxon>
        <taxon>Aneurinibacillus group</taxon>
        <taxon>Aneurinibacillus</taxon>
    </lineage>
</organism>
<accession>A0ABX8YDX5</accession>
<dbReference type="EMBL" id="CP080764">
    <property type="protein sequence ID" value="QYY43595.1"/>
    <property type="molecule type" value="Genomic_DNA"/>
</dbReference>